<evidence type="ECO:0000313" key="9">
    <source>
        <dbReference type="EMBL" id="OMF11803.1"/>
    </source>
</evidence>
<dbReference type="CDD" id="cd06550">
    <property type="entry name" value="TM_ABC_iron-siderophores_like"/>
    <property type="match status" value="1"/>
</dbReference>
<keyword evidence="3" id="KW-0813">Transport</keyword>
<dbReference type="InterPro" id="IPR000522">
    <property type="entry name" value="ABC_transptr_permease_BtuC"/>
</dbReference>
<feature type="transmembrane region" description="Helical" evidence="8">
    <location>
        <begin position="154"/>
        <end position="175"/>
    </location>
</feature>
<dbReference type="RefSeq" id="WP_076333020.1">
    <property type="nucleotide sequence ID" value="NZ_MRTJ01000009.1"/>
</dbReference>
<feature type="transmembrane region" description="Helical" evidence="8">
    <location>
        <begin position="202"/>
        <end position="224"/>
    </location>
</feature>
<dbReference type="PROSITE" id="PS51257">
    <property type="entry name" value="PROKAR_LIPOPROTEIN"/>
    <property type="match status" value="1"/>
</dbReference>
<gene>
    <name evidence="9" type="ORF">BK131_20220</name>
</gene>
<feature type="transmembrane region" description="Helical" evidence="8">
    <location>
        <begin position="312"/>
        <end position="330"/>
    </location>
</feature>
<dbReference type="InterPro" id="IPR037294">
    <property type="entry name" value="ABC_BtuC-like"/>
</dbReference>
<keyword evidence="6 8" id="KW-1133">Transmembrane helix</keyword>
<feature type="transmembrane region" description="Helical" evidence="8">
    <location>
        <begin position="123"/>
        <end position="142"/>
    </location>
</feature>
<dbReference type="PANTHER" id="PTHR30472:SF65">
    <property type="entry name" value="SIDEROPHORE TRANSPORT SYSTEM PERMEASE PROTEIN YFIZ-RELATED"/>
    <property type="match status" value="1"/>
</dbReference>
<evidence type="ECO:0000256" key="5">
    <source>
        <dbReference type="ARBA" id="ARBA00022692"/>
    </source>
</evidence>
<evidence type="ECO:0000256" key="4">
    <source>
        <dbReference type="ARBA" id="ARBA00022475"/>
    </source>
</evidence>
<dbReference type="EMBL" id="MRTJ01000009">
    <property type="protein sequence ID" value="OMF11803.1"/>
    <property type="molecule type" value="Genomic_DNA"/>
</dbReference>
<protein>
    <submittedName>
        <fullName evidence="9">Iron-siderophore ABC transporter permease</fullName>
    </submittedName>
</protein>
<keyword evidence="7 8" id="KW-0472">Membrane</keyword>
<evidence type="ECO:0000256" key="2">
    <source>
        <dbReference type="ARBA" id="ARBA00007935"/>
    </source>
</evidence>
<reference evidence="9 10" key="1">
    <citation type="submission" date="2016-11" db="EMBL/GenBank/DDBJ databases">
        <title>Paenibacillus species isolates.</title>
        <authorList>
            <person name="Beno S.M."/>
        </authorList>
    </citation>
    <scope>NUCLEOTIDE SEQUENCE [LARGE SCALE GENOMIC DNA]</scope>
    <source>
        <strain evidence="9 10">FSL H8-0246</strain>
    </source>
</reference>
<feature type="transmembrane region" description="Helical" evidence="8">
    <location>
        <begin position="284"/>
        <end position="306"/>
    </location>
</feature>
<evidence type="ECO:0000256" key="8">
    <source>
        <dbReference type="SAM" id="Phobius"/>
    </source>
</evidence>
<feature type="transmembrane region" description="Helical" evidence="8">
    <location>
        <begin position="98"/>
        <end position="117"/>
    </location>
</feature>
<sequence length="337" mass="35107">MFPLFTKASAKVCGLAGLFILLLLACLASMILGRTHITFQMAWDALQFYDESSVEHVVLLTERLPRTIIAAVVGASLAVAGGLMQALTRNPLASPSVFGINAGAIFFIVIAIVVLSVSSLTSMMWFGFAGAAVAAAIVYALGSLGRDGLTPIKIVLAGTAISALFASFTQAILVLDGTGLQDVLFWLAGSVSGRTLDMLYPVLPYMTGAAIVSLFMGRAINLLLTGDDIAKGMGQNILLVKVLMGIVTVLLAGGSVAVAGSIGLVGLIVPHIMRALVGNDYRWLVPYSIVGGAILLLSADVVARLVIMPQEVPLGVMTALIGGPFFVYIARKGVTKI</sequence>
<name>A0A1R1BPI4_PAEAM</name>
<evidence type="ECO:0000313" key="10">
    <source>
        <dbReference type="Proteomes" id="UP000187134"/>
    </source>
</evidence>
<comment type="similarity">
    <text evidence="2">Belongs to the binding-protein-dependent transport system permease family. FecCD subfamily.</text>
</comment>
<comment type="caution">
    <text evidence="9">The sequence shown here is derived from an EMBL/GenBank/DDBJ whole genome shotgun (WGS) entry which is preliminary data.</text>
</comment>
<evidence type="ECO:0000256" key="6">
    <source>
        <dbReference type="ARBA" id="ARBA00022989"/>
    </source>
</evidence>
<dbReference type="Proteomes" id="UP000187134">
    <property type="component" value="Unassembled WGS sequence"/>
</dbReference>
<keyword evidence="4" id="KW-1003">Cell membrane</keyword>
<evidence type="ECO:0000256" key="1">
    <source>
        <dbReference type="ARBA" id="ARBA00004651"/>
    </source>
</evidence>
<accession>A0A1R1BPI4</accession>
<dbReference type="GO" id="GO:0033214">
    <property type="term" value="P:siderophore-iron import into cell"/>
    <property type="evidence" value="ECO:0007669"/>
    <property type="project" value="TreeGrafter"/>
</dbReference>
<feature type="transmembrane region" description="Helical" evidence="8">
    <location>
        <begin position="68"/>
        <end position="86"/>
    </location>
</feature>
<feature type="transmembrane region" description="Helical" evidence="8">
    <location>
        <begin position="236"/>
        <end position="252"/>
    </location>
</feature>
<comment type="subcellular location">
    <subcellularLocation>
        <location evidence="1">Cell membrane</location>
        <topology evidence="1">Multi-pass membrane protein</topology>
    </subcellularLocation>
</comment>
<proteinExistence type="inferred from homology"/>
<dbReference type="GO" id="GO:0005886">
    <property type="term" value="C:plasma membrane"/>
    <property type="evidence" value="ECO:0007669"/>
    <property type="project" value="UniProtKB-SubCell"/>
</dbReference>
<dbReference type="PANTHER" id="PTHR30472">
    <property type="entry name" value="FERRIC ENTEROBACTIN TRANSPORT SYSTEM PERMEASE PROTEIN"/>
    <property type="match status" value="1"/>
</dbReference>
<organism evidence="9 10">
    <name type="scientific">Paenibacillus amylolyticus</name>
    <dbReference type="NCBI Taxonomy" id="1451"/>
    <lineage>
        <taxon>Bacteria</taxon>
        <taxon>Bacillati</taxon>
        <taxon>Bacillota</taxon>
        <taxon>Bacilli</taxon>
        <taxon>Bacillales</taxon>
        <taxon>Paenibacillaceae</taxon>
        <taxon>Paenibacillus</taxon>
    </lineage>
</organism>
<dbReference type="Pfam" id="PF01032">
    <property type="entry name" value="FecCD"/>
    <property type="match status" value="1"/>
</dbReference>
<dbReference type="GO" id="GO:0022857">
    <property type="term" value="F:transmembrane transporter activity"/>
    <property type="evidence" value="ECO:0007669"/>
    <property type="project" value="InterPro"/>
</dbReference>
<dbReference type="Gene3D" id="1.10.3470.10">
    <property type="entry name" value="ABC transporter involved in vitamin B12 uptake, BtuC"/>
    <property type="match status" value="1"/>
</dbReference>
<dbReference type="OrthoDB" id="9811721at2"/>
<dbReference type="FunFam" id="1.10.3470.10:FF:000001">
    <property type="entry name" value="Vitamin B12 ABC transporter permease BtuC"/>
    <property type="match status" value="1"/>
</dbReference>
<dbReference type="SUPFAM" id="SSF81345">
    <property type="entry name" value="ABC transporter involved in vitamin B12 uptake, BtuC"/>
    <property type="match status" value="1"/>
</dbReference>
<evidence type="ECO:0000256" key="3">
    <source>
        <dbReference type="ARBA" id="ARBA00022448"/>
    </source>
</evidence>
<evidence type="ECO:0000256" key="7">
    <source>
        <dbReference type="ARBA" id="ARBA00023136"/>
    </source>
</evidence>
<keyword evidence="5 8" id="KW-0812">Transmembrane</keyword>
<dbReference type="AlphaFoldDB" id="A0A1R1BPI4"/>